<feature type="domain" description="Thioesterase TesA-like" evidence="3">
    <location>
        <begin position="26"/>
        <end position="216"/>
    </location>
</feature>
<evidence type="ECO:0000256" key="1">
    <source>
        <dbReference type="ARBA" id="ARBA00007169"/>
    </source>
</evidence>
<dbReference type="PANTHER" id="PTHR11487:SF0">
    <property type="entry name" value="S-ACYL FATTY ACID SYNTHASE THIOESTERASE, MEDIUM CHAIN"/>
    <property type="match status" value="1"/>
</dbReference>
<dbReference type="EMBL" id="VDLX02000003">
    <property type="protein sequence ID" value="KAB8196080.1"/>
    <property type="molecule type" value="Genomic_DNA"/>
</dbReference>
<dbReference type="InterPro" id="IPR020802">
    <property type="entry name" value="TesA-like"/>
</dbReference>
<dbReference type="AlphaFoldDB" id="A0A5C4WSS9"/>
<sequence>MTHATIDSARWIRRFCAAPESPVQLACLPHAGGSATYFLPVAQALSPAIDVLSVQYPGRQDRRAEPGVDNLQELAAQIYEPLRAWAERPLALFGHSMGATLAFEVARLMEADGVPPAHLFLSGRRAPTRTREERVHLLDDAGLVAELRRLDGTQSEVLEDEELLRMVLDAVRTDYRAVETYVHRPGPPLESPMTVLVGDADPTTTLEEAQAWRDFTRGAFDLRVFTGGHFFLTAHQTEILRLITARLSTA</sequence>
<name>A0A5C4WSS9_9ACTN</name>
<accession>A0A5C4WSS9</accession>
<protein>
    <submittedName>
        <fullName evidence="4">Alpha/beta fold hydrolase</fullName>
    </submittedName>
</protein>
<dbReference type="GO" id="GO:0016787">
    <property type="term" value="F:hydrolase activity"/>
    <property type="evidence" value="ECO:0007669"/>
    <property type="project" value="UniProtKB-KW"/>
</dbReference>
<keyword evidence="2 4" id="KW-0378">Hydrolase</keyword>
<dbReference type="PANTHER" id="PTHR11487">
    <property type="entry name" value="THIOESTERASE"/>
    <property type="match status" value="1"/>
</dbReference>
<comment type="similarity">
    <text evidence="1">Belongs to the thioesterase family.</text>
</comment>
<dbReference type="SUPFAM" id="SSF53474">
    <property type="entry name" value="alpha/beta-Hydrolases"/>
    <property type="match status" value="1"/>
</dbReference>
<dbReference type="InterPro" id="IPR012223">
    <property type="entry name" value="TEII"/>
</dbReference>
<dbReference type="GO" id="GO:0008610">
    <property type="term" value="P:lipid biosynthetic process"/>
    <property type="evidence" value="ECO:0007669"/>
    <property type="project" value="TreeGrafter"/>
</dbReference>
<dbReference type="Gene3D" id="3.40.50.1820">
    <property type="entry name" value="alpha/beta hydrolase"/>
    <property type="match status" value="1"/>
</dbReference>
<evidence type="ECO:0000313" key="5">
    <source>
        <dbReference type="Proteomes" id="UP000312512"/>
    </source>
</evidence>
<dbReference type="InterPro" id="IPR001031">
    <property type="entry name" value="Thioesterase"/>
</dbReference>
<accession>A0A5P9YMT3</accession>
<keyword evidence="5" id="KW-1185">Reference proteome</keyword>
<dbReference type="Proteomes" id="UP000312512">
    <property type="component" value="Unassembled WGS sequence"/>
</dbReference>
<proteinExistence type="inferred from homology"/>
<dbReference type="Pfam" id="PF00975">
    <property type="entry name" value="Thioesterase"/>
    <property type="match status" value="1"/>
</dbReference>
<comment type="caution">
    <text evidence="4">The sequence shown here is derived from an EMBL/GenBank/DDBJ whole genome shotgun (WGS) entry which is preliminary data.</text>
</comment>
<evidence type="ECO:0000259" key="3">
    <source>
        <dbReference type="SMART" id="SM00824"/>
    </source>
</evidence>
<evidence type="ECO:0000313" key="4">
    <source>
        <dbReference type="EMBL" id="KAB8196080.1"/>
    </source>
</evidence>
<organism evidence="4 5">
    <name type="scientific">Nonomuraea phyllanthi</name>
    <dbReference type="NCBI Taxonomy" id="2219224"/>
    <lineage>
        <taxon>Bacteria</taxon>
        <taxon>Bacillati</taxon>
        <taxon>Actinomycetota</taxon>
        <taxon>Actinomycetes</taxon>
        <taxon>Streptosporangiales</taxon>
        <taxon>Streptosporangiaceae</taxon>
        <taxon>Nonomuraea</taxon>
    </lineage>
</organism>
<dbReference type="InterPro" id="IPR029058">
    <property type="entry name" value="AB_hydrolase_fold"/>
</dbReference>
<evidence type="ECO:0000256" key="2">
    <source>
        <dbReference type="ARBA" id="ARBA00022801"/>
    </source>
</evidence>
<dbReference type="OrthoDB" id="8480037at2"/>
<dbReference type="SMART" id="SM00824">
    <property type="entry name" value="PKS_TE"/>
    <property type="match status" value="1"/>
</dbReference>
<gene>
    <name evidence="4" type="ORF">FH608_011545</name>
</gene>
<dbReference type="RefSeq" id="WP_139630397.1">
    <property type="nucleotide sequence ID" value="NZ_CP045572.1"/>
</dbReference>
<reference evidence="4 5" key="1">
    <citation type="submission" date="2019-10" db="EMBL/GenBank/DDBJ databases">
        <title>Nonomuraea sp. nov., isolated from Phyllanthus amarus.</title>
        <authorList>
            <person name="Klykleung N."/>
            <person name="Tanasupawat S."/>
        </authorList>
    </citation>
    <scope>NUCLEOTIDE SEQUENCE [LARGE SCALE GENOMIC DNA]</scope>
    <source>
        <strain evidence="4 5">PA1-10</strain>
    </source>
</reference>